<evidence type="ECO:0000256" key="1">
    <source>
        <dbReference type="SAM" id="MobiDB-lite"/>
    </source>
</evidence>
<gene>
    <name evidence="2" type="ORF">C2G38_2196321</name>
</gene>
<dbReference type="EMBL" id="QKWP01000872">
    <property type="protein sequence ID" value="RIB14000.1"/>
    <property type="molecule type" value="Genomic_DNA"/>
</dbReference>
<comment type="caution">
    <text evidence="2">The sequence shown here is derived from an EMBL/GenBank/DDBJ whole genome shotgun (WGS) entry which is preliminary data.</text>
</comment>
<evidence type="ECO:0000313" key="3">
    <source>
        <dbReference type="Proteomes" id="UP000266673"/>
    </source>
</evidence>
<protein>
    <submittedName>
        <fullName evidence="2">Uncharacterized protein</fullName>
    </submittedName>
</protein>
<organism evidence="2 3">
    <name type="scientific">Gigaspora rosea</name>
    <dbReference type="NCBI Taxonomy" id="44941"/>
    <lineage>
        <taxon>Eukaryota</taxon>
        <taxon>Fungi</taxon>
        <taxon>Fungi incertae sedis</taxon>
        <taxon>Mucoromycota</taxon>
        <taxon>Glomeromycotina</taxon>
        <taxon>Glomeromycetes</taxon>
        <taxon>Diversisporales</taxon>
        <taxon>Gigasporaceae</taxon>
        <taxon>Gigaspora</taxon>
    </lineage>
</organism>
<proteinExistence type="predicted"/>
<name>A0A397UUR2_9GLOM</name>
<feature type="region of interest" description="Disordered" evidence="1">
    <location>
        <begin position="24"/>
        <end position="71"/>
    </location>
</feature>
<dbReference type="AlphaFoldDB" id="A0A397UUR2"/>
<reference evidence="2 3" key="1">
    <citation type="submission" date="2018-06" db="EMBL/GenBank/DDBJ databases">
        <title>Comparative genomics reveals the genomic features of Rhizophagus irregularis, R. cerebriforme, R. diaphanum and Gigaspora rosea, and their symbiotic lifestyle signature.</title>
        <authorList>
            <person name="Morin E."/>
            <person name="San Clemente H."/>
            <person name="Chen E.C.H."/>
            <person name="De La Providencia I."/>
            <person name="Hainaut M."/>
            <person name="Kuo A."/>
            <person name="Kohler A."/>
            <person name="Murat C."/>
            <person name="Tang N."/>
            <person name="Roy S."/>
            <person name="Loubradou J."/>
            <person name="Henrissat B."/>
            <person name="Grigoriev I.V."/>
            <person name="Corradi N."/>
            <person name="Roux C."/>
            <person name="Martin F.M."/>
        </authorList>
    </citation>
    <scope>NUCLEOTIDE SEQUENCE [LARGE SCALE GENOMIC DNA]</scope>
    <source>
        <strain evidence="2 3">DAOM 194757</strain>
    </source>
</reference>
<keyword evidence="3" id="KW-1185">Reference proteome</keyword>
<feature type="compositionally biased region" description="Basic and acidic residues" evidence="1">
    <location>
        <begin position="32"/>
        <end position="71"/>
    </location>
</feature>
<accession>A0A397UUR2</accession>
<sequence>MTYPYEELNPFDIEIDWVTPMAEKLQATPSTKKPETNNNSDKRDSKLVDTSGERIPDAVQVMKERRNERYQ</sequence>
<dbReference type="Proteomes" id="UP000266673">
    <property type="component" value="Unassembled WGS sequence"/>
</dbReference>
<evidence type="ECO:0000313" key="2">
    <source>
        <dbReference type="EMBL" id="RIB14000.1"/>
    </source>
</evidence>